<dbReference type="RefSeq" id="WP_108386115.1">
    <property type="nucleotide sequence ID" value="NZ_QBUD01000004.1"/>
</dbReference>
<name>A0A2T6KI61_9RHOB</name>
<dbReference type="AlphaFoldDB" id="A0A2T6KI61"/>
<reference evidence="1 2" key="1">
    <citation type="submission" date="2018-04" db="EMBL/GenBank/DDBJ databases">
        <title>Genomic Encyclopedia of Archaeal and Bacterial Type Strains, Phase II (KMG-II): from individual species to whole genera.</title>
        <authorList>
            <person name="Goeker M."/>
        </authorList>
    </citation>
    <scope>NUCLEOTIDE SEQUENCE [LARGE SCALE GENOMIC DNA]</scope>
    <source>
        <strain evidence="1 2">DSM 29955</strain>
    </source>
</reference>
<keyword evidence="2" id="KW-1185">Reference proteome</keyword>
<sequence>MTHDLETALLDAHASGDNAALVQLYTQAANQAAQEGQTDASCFFLTHAFIFALESGAPEAAALNARLAHLGRAHLLSF</sequence>
<dbReference type="Proteomes" id="UP000244523">
    <property type="component" value="Unassembled WGS sequence"/>
</dbReference>
<organism evidence="1 2">
    <name type="scientific">Yoonia sediminilitoris</name>
    <dbReference type="NCBI Taxonomy" id="1286148"/>
    <lineage>
        <taxon>Bacteria</taxon>
        <taxon>Pseudomonadati</taxon>
        <taxon>Pseudomonadota</taxon>
        <taxon>Alphaproteobacteria</taxon>
        <taxon>Rhodobacterales</taxon>
        <taxon>Paracoccaceae</taxon>
        <taxon>Yoonia</taxon>
    </lineage>
</organism>
<gene>
    <name evidence="1" type="ORF">C8N45_10440</name>
</gene>
<evidence type="ECO:0000313" key="2">
    <source>
        <dbReference type="Proteomes" id="UP000244523"/>
    </source>
</evidence>
<accession>A0A2T6KI61</accession>
<evidence type="ECO:0000313" key="1">
    <source>
        <dbReference type="EMBL" id="PUB15420.1"/>
    </source>
</evidence>
<evidence type="ECO:0008006" key="3">
    <source>
        <dbReference type="Google" id="ProtNLM"/>
    </source>
</evidence>
<proteinExistence type="predicted"/>
<dbReference type="OrthoDB" id="7864216at2"/>
<comment type="caution">
    <text evidence="1">The sequence shown here is derived from an EMBL/GenBank/DDBJ whole genome shotgun (WGS) entry which is preliminary data.</text>
</comment>
<dbReference type="EMBL" id="QBUD01000004">
    <property type="protein sequence ID" value="PUB15420.1"/>
    <property type="molecule type" value="Genomic_DNA"/>
</dbReference>
<protein>
    <recommendedName>
        <fullName evidence="3">Tetratricopeptide repeat protein</fullName>
    </recommendedName>
</protein>